<keyword evidence="3" id="KW-1185">Reference proteome</keyword>
<protein>
    <submittedName>
        <fullName evidence="2">Uncharacterized protein</fullName>
    </submittedName>
</protein>
<dbReference type="EMBL" id="JACTNF010000043">
    <property type="protein sequence ID" value="MBO1077119.1"/>
    <property type="molecule type" value="Genomic_DNA"/>
</dbReference>
<feature type="transmembrane region" description="Helical" evidence="1">
    <location>
        <begin position="6"/>
        <end position="24"/>
    </location>
</feature>
<keyword evidence="1" id="KW-1133">Transmembrane helix</keyword>
<proteinExistence type="predicted"/>
<keyword evidence="1" id="KW-0472">Membrane</keyword>
<comment type="caution">
    <text evidence="2">The sequence shown here is derived from an EMBL/GenBank/DDBJ whole genome shotgun (WGS) entry which is preliminary data.</text>
</comment>
<feature type="transmembrane region" description="Helical" evidence="1">
    <location>
        <begin position="62"/>
        <end position="82"/>
    </location>
</feature>
<organism evidence="2 3">
    <name type="scientific">Roseomonas marmotae</name>
    <dbReference type="NCBI Taxonomy" id="2768161"/>
    <lineage>
        <taxon>Bacteria</taxon>
        <taxon>Pseudomonadati</taxon>
        <taxon>Pseudomonadota</taxon>
        <taxon>Alphaproteobacteria</taxon>
        <taxon>Acetobacterales</taxon>
        <taxon>Roseomonadaceae</taxon>
        <taxon>Roseomonas</taxon>
    </lineage>
</organism>
<reference evidence="2 3" key="1">
    <citation type="submission" date="2020-09" db="EMBL/GenBank/DDBJ databases">
        <title>Roseomonas.</title>
        <authorList>
            <person name="Zhu W."/>
        </authorList>
    </citation>
    <scope>NUCLEOTIDE SEQUENCE [LARGE SCALE GENOMIC DNA]</scope>
    <source>
        <strain evidence="2 3">1311</strain>
    </source>
</reference>
<evidence type="ECO:0000313" key="3">
    <source>
        <dbReference type="Proteomes" id="UP001518990"/>
    </source>
</evidence>
<name>A0ABS3KI40_9PROT</name>
<accession>A0ABS3KI40</accession>
<keyword evidence="1" id="KW-0812">Transmembrane</keyword>
<evidence type="ECO:0000256" key="1">
    <source>
        <dbReference type="SAM" id="Phobius"/>
    </source>
</evidence>
<evidence type="ECO:0000313" key="2">
    <source>
        <dbReference type="EMBL" id="MBO1077119.1"/>
    </source>
</evidence>
<dbReference type="RefSeq" id="WP_207451006.1">
    <property type="nucleotide sequence ID" value="NZ_CP061092.1"/>
</dbReference>
<sequence length="85" mass="9141">MATIIFGIELLATFTALAAAWLWFHASGGRVRRVHTRDLIDGGDINRLVVAMNRAQMLNRRAALAATASALLVALLTAANIIKGR</sequence>
<gene>
    <name evidence="2" type="ORF">IAI60_21150</name>
</gene>
<dbReference type="Proteomes" id="UP001518990">
    <property type="component" value="Unassembled WGS sequence"/>
</dbReference>